<dbReference type="InterPro" id="IPR039261">
    <property type="entry name" value="FNR_nucleotide-bd"/>
</dbReference>
<dbReference type="GO" id="GO:0010181">
    <property type="term" value="F:FMN binding"/>
    <property type="evidence" value="ECO:0007669"/>
    <property type="project" value="UniProtKB-UniRule"/>
</dbReference>
<feature type="compositionally biased region" description="Low complexity" evidence="10">
    <location>
        <begin position="104"/>
        <end position="114"/>
    </location>
</feature>
<dbReference type="Gene3D" id="1.20.990.10">
    <property type="entry name" value="NADPH-cytochrome p450 Reductase, Chain A, domain 3"/>
    <property type="match status" value="1"/>
</dbReference>
<feature type="binding site" evidence="9">
    <location>
        <begin position="742"/>
        <end position="745"/>
    </location>
    <ligand>
        <name>FAD</name>
        <dbReference type="ChEBI" id="CHEBI:57692"/>
    </ligand>
</feature>
<keyword evidence="4 9" id="KW-0285">Flavoprotein</keyword>
<dbReference type="GO" id="GO:0016226">
    <property type="term" value="P:iron-sulfur cluster assembly"/>
    <property type="evidence" value="ECO:0007669"/>
    <property type="project" value="UniProtKB-UniRule"/>
</dbReference>
<feature type="binding site" evidence="9">
    <location>
        <begin position="430"/>
        <end position="433"/>
    </location>
    <ligand>
        <name>FMN</name>
        <dbReference type="ChEBI" id="CHEBI:58210"/>
    </ligand>
</feature>
<dbReference type="PANTHER" id="PTHR19384:SF10">
    <property type="entry name" value="NADPH-DEPENDENT DIFLAVIN OXIDOREDUCTASE 1"/>
    <property type="match status" value="1"/>
</dbReference>
<comment type="similarity">
    <text evidence="9">In the N-terminal section; belongs to the flavodoxin family.</text>
</comment>
<feature type="binding site" evidence="9">
    <location>
        <begin position="866"/>
        <end position="867"/>
    </location>
    <ligand>
        <name>NADP(+)</name>
        <dbReference type="ChEBI" id="CHEBI:58349"/>
    </ligand>
</feature>
<evidence type="ECO:0000256" key="5">
    <source>
        <dbReference type="ARBA" id="ARBA00022643"/>
    </source>
</evidence>
<evidence type="ECO:0000256" key="6">
    <source>
        <dbReference type="ARBA" id="ARBA00022827"/>
    </source>
</evidence>
<dbReference type="Pfam" id="PF00667">
    <property type="entry name" value="FAD_binding_1"/>
    <property type="match status" value="1"/>
</dbReference>
<keyword evidence="7 9" id="KW-0521">NADP</keyword>
<feature type="binding site" evidence="9">
    <location>
        <begin position="773"/>
        <end position="776"/>
    </location>
    <ligand>
        <name>FAD</name>
        <dbReference type="ChEBI" id="CHEBI:57692"/>
    </ligand>
</feature>
<evidence type="ECO:0000256" key="7">
    <source>
        <dbReference type="ARBA" id="ARBA00022857"/>
    </source>
</evidence>
<evidence type="ECO:0000256" key="8">
    <source>
        <dbReference type="ARBA" id="ARBA00023002"/>
    </source>
</evidence>
<organism evidence="14 15">
    <name type="scientific">Wallemia mellicola</name>
    <dbReference type="NCBI Taxonomy" id="1708541"/>
    <lineage>
        <taxon>Eukaryota</taxon>
        <taxon>Fungi</taxon>
        <taxon>Dikarya</taxon>
        <taxon>Basidiomycota</taxon>
        <taxon>Wallemiomycotina</taxon>
        <taxon>Wallemiomycetes</taxon>
        <taxon>Wallemiales</taxon>
        <taxon>Wallemiaceae</taxon>
        <taxon>Wallemia</taxon>
    </lineage>
</organism>
<feature type="binding site" evidence="9">
    <location>
        <begin position="383"/>
        <end position="388"/>
    </location>
    <ligand>
        <name>FMN</name>
        <dbReference type="ChEBI" id="CHEBI:58210"/>
    </ligand>
</feature>
<evidence type="ECO:0000256" key="4">
    <source>
        <dbReference type="ARBA" id="ARBA00022630"/>
    </source>
</evidence>
<dbReference type="GO" id="GO:0016651">
    <property type="term" value="F:oxidoreductase activity, acting on NAD(P)H"/>
    <property type="evidence" value="ECO:0007669"/>
    <property type="project" value="UniProtKB-UniRule"/>
</dbReference>
<feature type="binding site" evidence="9">
    <location>
        <position position="814"/>
    </location>
    <ligand>
        <name>NADP(+)</name>
        <dbReference type="ChEBI" id="CHEBI:58349"/>
    </ligand>
</feature>
<comment type="subunit">
    <text evidence="9">Interacts with DRE2; as part of the cytosolic iron-sulfur (Fe-S) protein assembly (CIA) machinery.</text>
</comment>
<dbReference type="SUPFAM" id="SSF52218">
    <property type="entry name" value="Flavoproteins"/>
    <property type="match status" value="1"/>
</dbReference>
<feature type="domain" description="FAD-binding FR-type" evidence="13">
    <location>
        <begin position="568"/>
        <end position="800"/>
    </location>
</feature>
<evidence type="ECO:0000256" key="2">
    <source>
        <dbReference type="ARBA" id="ARBA00001974"/>
    </source>
</evidence>
<comment type="cofactor">
    <cofactor evidence="1 9">
        <name>FMN</name>
        <dbReference type="ChEBI" id="CHEBI:58210"/>
    </cofactor>
</comment>
<dbReference type="InterPro" id="IPR017938">
    <property type="entry name" value="Riboflavin_synthase-like_b-brl"/>
</dbReference>
<feature type="domain" description="Flavodoxin-like" evidence="12">
    <location>
        <begin position="377"/>
        <end position="521"/>
    </location>
</feature>
<evidence type="ECO:0000256" key="10">
    <source>
        <dbReference type="SAM" id="MobiDB-lite"/>
    </source>
</evidence>
<dbReference type="Gene3D" id="3.40.50.360">
    <property type="match status" value="1"/>
</dbReference>
<dbReference type="InterPro" id="IPR023173">
    <property type="entry name" value="NADPH_Cyt_P450_Rdtase_alpha"/>
</dbReference>
<evidence type="ECO:0000259" key="12">
    <source>
        <dbReference type="PROSITE" id="PS50902"/>
    </source>
</evidence>
<evidence type="ECO:0000256" key="3">
    <source>
        <dbReference type="ARBA" id="ARBA00022490"/>
    </source>
</evidence>
<evidence type="ECO:0000256" key="1">
    <source>
        <dbReference type="ARBA" id="ARBA00001917"/>
    </source>
</evidence>
<feature type="chain" id="PRO_5043198527" description="NADPH-dependent diflavin oxidoreductase 1" evidence="11">
    <location>
        <begin position="18"/>
        <end position="949"/>
    </location>
</feature>
<gene>
    <name evidence="9" type="primary">TAH18</name>
    <name evidence="14" type="ORF">E3Q17_02503</name>
</gene>
<feature type="binding site" evidence="9">
    <location>
        <position position="949"/>
    </location>
    <ligand>
        <name>FAD</name>
        <dbReference type="ChEBI" id="CHEBI:57692"/>
    </ligand>
</feature>
<feature type="signal peptide" evidence="11">
    <location>
        <begin position="1"/>
        <end position="17"/>
    </location>
</feature>
<keyword evidence="3 9" id="KW-0963">Cytoplasm</keyword>
<accession>A0A4T0PAE8</accession>
<name>A0A4T0PAE8_9BASI</name>
<keyword evidence="5 9" id="KW-0288">FMN</keyword>
<evidence type="ECO:0000259" key="13">
    <source>
        <dbReference type="PROSITE" id="PS51384"/>
    </source>
</evidence>
<dbReference type="Pfam" id="PF00258">
    <property type="entry name" value="Flavodoxin_1"/>
    <property type="match status" value="1"/>
</dbReference>
<feature type="binding site" evidence="9">
    <location>
        <begin position="874"/>
        <end position="878"/>
    </location>
    <ligand>
        <name>NADP(+)</name>
        <dbReference type="ChEBI" id="CHEBI:58349"/>
    </ligand>
</feature>
<dbReference type="PRINTS" id="PR00369">
    <property type="entry name" value="FLAVODOXIN"/>
</dbReference>
<dbReference type="InterPro" id="IPR003097">
    <property type="entry name" value="CysJ-like_FAD-binding"/>
</dbReference>
<evidence type="ECO:0000313" key="14">
    <source>
        <dbReference type="EMBL" id="TIB99694.1"/>
    </source>
</evidence>
<dbReference type="PROSITE" id="PS51384">
    <property type="entry name" value="FAD_FR"/>
    <property type="match status" value="1"/>
</dbReference>
<feature type="binding site" evidence="9">
    <location>
        <position position="712"/>
    </location>
    <ligand>
        <name>FAD</name>
        <dbReference type="ChEBI" id="CHEBI:57692"/>
    </ligand>
</feature>
<feature type="binding site" evidence="9">
    <location>
        <position position="503"/>
    </location>
    <ligand>
        <name>FMN</name>
        <dbReference type="ChEBI" id="CHEBI:58210"/>
    </ligand>
</feature>
<dbReference type="PROSITE" id="PS50902">
    <property type="entry name" value="FLAVODOXIN_LIKE"/>
    <property type="match status" value="1"/>
</dbReference>
<comment type="function">
    <text evidence="9">NADPH-dependent reductase which is a central component of the cytosolic iron-sulfur (Fe-S) protein assembly (CIA) machinery. Transfers electrons from NADPH via its FAD and FMN prosthetic groups to the [2Fe-2S] cluster of DRE2, another key component of the CIA machinery. In turn, this reduced cluster provides electrons for assembly of cytosolic iron-sulfur cluster proteins. Positively controls H(2)O(2)-induced cell death.</text>
</comment>
<evidence type="ECO:0000313" key="15">
    <source>
        <dbReference type="Proteomes" id="UP000307169"/>
    </source>
</evidence>
<comment type="catalytic activity">
    <reaction evidence="9">
        <text>2 oxidized [2Fe-2S]-[protein] + NADPH = 2 reduced [2Fe-2S]-[protein] + NADP(+) + H(+)</text>
        <dbReference type="Rhea" id="RHEA:67716"/>
        <dbReference type="Rhea" id="RHEA-COMP:17327"/>
        <dbReference type="Rhea" id="RHEA-COMP:17328"/>
        <dbReference type="ChEBI" id="CHEBI:15378"/>
        <dbReference type="ChEBI" id="CHEBI:33737"/>
        <dbReference type="ChEBI" id="CHEBI:33738"/>
        <dbReference type="ChEBI" id="CHEBI:57783"/>
        <dbReference type="ChEBI" id="CHEBI:58349"/>
    </reaction>
</comment>
<dbReference type="InterPro" id="IPR028879">
    <property type="entry name" value="NDOR1"/>
</dbReference>
<comment type="subcellular location">
    <subcellularLocation>
        <location evidence="9">Cytoplasm</location>
    </subcellularLocation>
    <subcellularLocation>
        <location evidence="9">Mitochondrion</location>
    </subcellularLocation>
    <text evidence="9">Relocalizes to mitochondria after H(2)O(2) exposure.</text>
</comment>
<dbReference type="Proteomes" id="UP000307169">
    <property type="component" value="Unassembled WGS sequence"/>
</dbReference>
<dbReference type="PRINTS" id="PR00371">
    <property type="entry name" value="FPNCR"/>
</dbReference>
<dbReference type="EC" id="1.18.1.-" evidence="9"/>
<dbReference type="GO" id="GO:0050661">
    <property type="term" value="F:NADP binding"/>
    <property type="evidence" value="ECO:0007669"/>
    <property type="project" value="UniProtKB-UniRule"/>
</dbReference>
<evidence type="ECO:0000256" key="11">
    <source>
        <dbReference type="SAM" id="SignalP"/>
    </source>
</evidence>
<dbReference type="InterPro" id="IPR008254">
    <property type="entry name" value="Flavodoxin/NO_synth"/>
</dbReference>
<dbReference type="GO" id="GO:0160246">
    <property type="term" value="F:NADPH-iron-sulfur [2Fe-2S] protein oxidoreductase activity"/>
    <property type="evidence" value="ECO:0007669"/>
    <property type="project" value="InterPro"/>
</dbReference>
<dbReference type="EMBL" id="SPRH01000028">
    <property type="protein sequence ID" value="TIB99694.1"/>
    <property type="molecule type" value="Genomic_DNA"/>
</dbReference>
<comment type="caution">
    <text evidence="14">The sequence shown here is derived from an EMBL/GenBank/DDBJ whole genome shotgun (WGS) entry which is preliminary data.</text>
</comment>
<dbReference type="Pfam" id="PF00175">
    <property type="entry name" value="NAD_binding_1"/>
    <property type="match status" value="1"/>
</dbReference>
<dbReference type="InterPro" id="IPR001433">
    <property type="entry name" value="OxRdtase_FAD/NAD-bd"/>
</dbReference>
<protein>
    <recommendedName>
        <fullName evidence="9">NADPH-dependent diflavin oxidoreductase 1</fullName>
        <ecNumber evidence="9">1.18.1.-</ecNumber>
    </recommendedName>
    <alternativeName>
        <fullName evidence="9">NADPH-dependent FMN and FAD-containing oxidoreductase</fullName>
    </alternativeName>
</protein>
<keyword evidence="11" id="KW-0732">Signal</keyword>
<keyword evidence="9" id="KW-0496">Mitochondrion</keyword>
<dbReference type="GO" id="GO:0050660">
    <property type="term" value="F:flavin adenine dinucleotide binding"/>
    <property type="evidence" value="ECO:0007669"/>
    <property type="project" value="UniProtKB-UniRule"/>
</dbReference>
<dbReference type="HAMAP" id="MF_03178">
    <property type="entry name" value="NDOR1"/>
    <property type="match status" value="1"/>
</dbReference>
<dbReference type="GO" id="GO:0005739">
    <property type="term" value="C:mitochondrion"/>
    <property type="evidence" value="ECO:0007669"/>
    <property type="project" value="UniProtKB-SubCell"/>
</dbReference>
<dbReference type="SUPFAM" id="SSF63380">
    <property type="entry name" value="Riboflavin synthase domain-like"/>
    <property type="match status" value="1"/>
</dbReference>
<dbReference type="Gene3D" id="3.40.50.80">
    <property type="entry name" value="Nucleotide-binding domain of ferredoxin-NADP reductase (FNR) module"/>
    <property type="match status" value="1"/>
</dbReference>
<dbReference type="PANTHER" id="PTHR19384">
    <property type="entry name" value="NITRIC OXIDE SYNTHASE-RELATED"/>
    <property type="match status" value="1"/>
</dbReference>
<dbReference type="SUPFAM" id="SSF52343">
    <property type="entry name" value="Ferredoxin reductase-like, C-terminal NADP-linked domain"/>
    <property type="match status" value="1"/>
</dbReference>
<sequence>MFIALYTAILLSCLAIAEVITPPQEVIIGVPPSIPFNAPFEWGYTLNQSDSNLVRFDYTLARLIAPSGESPSQQPNGTLARLFPDDIDTKSTPYTIDLPPGTQSRSYRSSQSGRRSVDLTKRSSSIYSIDDKAVNDTSTRLCLDNNNFTAPYYWGWHNSTEPGKWTVQVRSLILYGVNGYESSDDGNQTCISPPYTFESLDAKAEFSVSTLEADEIEMSTTSLQNDEESKTSTFTPQISATATRVEAQFSPSPTGNILISDSDRTISRSVVIYNLIGCLERAEKLTHWVLTVGISDFVANFSIHSPQFYLTSPSSSEFEERHIQHLCHLHSGFRHWAIKNTTKVVLSLYTPPECPLMTYLDDQIKNLGLDDADERELVIVYSTETGNAQDIAERLHREAERWRWMVHVYDVEDFDVNTLLNSPIVIFVVSTTGNGEHNKSFRPLWRLLLNSTLPADLLEDLTFAVFGLGDSGYARFNWAAKSLSRRLQSLGAQMLVPRGDGDERHYMGFDGVFLPWSKGLFEALQVVCPLRDGLERLPDDYLPAPRVGLRFLPGEEAQVKDDKPTAVEGSHQCTLRRSDRITSEEWWQDVRHIILDKPPSLTYDAGDVAVLTPSNNPDAVDELIRLLRWETHADTPLKLTGTVPHRLQEYINRPTTIRSLLTYSLSPFSVPRTTFFEFLAHFTSNNLEKDRLREFLSVEGADDLFEYCTRVRRTAAEVLADFKSVRVPVEYILDVFSVMRPRKFSIAGLHPTKIELCVALVKYKTKLVKPRQGVCSTWIESLAEGATIDISVEEGTIHAPKDPNKPLLLVGPGTGVAPMRALVQKRKAMGASHTALYFGCRMSAMDELYAEEFNKSDELVYKIAHSRDDKEGNKEYVQHILQKDGKRVYNWLIERAGYLFISGSSGQMPKAVKKAIGSIIERLENIPNETAMHTVEQLEKQGRIVEECW</sequence>
<dbReference type="InterPro" id="IPR001094">
    <property type="entry name" value="Flavdoxin-like"/>
</dbReference>
<reference evidence="14 15" key="1">
    <citation type="submission" date="2019-03" db="EMBL/GenBank/DDBJ databases">
        <title>Sequencing 25 genomes of Wallemia mellicola.</title>
        <authorList>
            <person name="Gostincar C."/>
        </authorList>
    </citation>
    <scope>NUCLEOTIDE SEQUENCE [LARGE SCALE GENOMIC DNA]</scope>
    <source>
        <strain evidence="14 15">EXF-1262</strain>
    </source>
</reference>
<dbReference type="Gene3D" id="2.40.30.10">
    <property type="entry name" value="Translation factors"/>
    <property type="match status" value="1"/>
</dbReference>
<dbReference type="InterPro" id="IPR029039">
    <property type="entry name" value="Flavoprotein-like_sf"/>
</dbReference>
<comment type="similarity">
    <text evidence="9">In the C-terminal section; belongs to the flavoprotein pyridine nucleotide cytochrome reductase family.</text>
</comment>
<feature type="region of interest" description="Disordered" evidence="10">
    <location>
        <begin position="92"/>
        <end position="119"/>
    </location>
</feature>
<comment type="cofactor">
    <cofactor evidence="2 9">
        <name>FAD</name>
        <dbReference type="ChEBI" id="CHEBI:57692"/>
    </cofactor>
</comment>
<dbReference type="InterPro" id="IPR017927">
    <property type="entry name" value="FAD-bd_FR_type"/>
</dbReference>
<dbReference type="InterPro" id="IPR001709">
    <property type="entry name" value="Flavoprot_Pyr_Nucl_cyt_Rdtase"/>
</dbReference>
<keyword evidence="6 9" id="KW-0274">FAD</keyword>
<proteinExistence type="inferred from homology"/>
<evidence type="ECO:0000256" key="9">
    <source>
        <dbReference type="HAMAP-Rule" id="MF_03178"/>
    </source>
</evidence>
<comment type="similarity">
    <text evidence="9">Belongs to the NADPH-dependent diflavin oxidoreductase NDOR1 family.</text>
</comment>
<dbReference type="AlphaFoldDB" id="A0A4T0PAE8"/>
<keyword evidence="8 9" id="KW-0560">Oxidoreductase</keyword>
<dbReference type="GO" id="GO:0005829">
    <property type="term" value="C:cytosol"/>
    <property type="evidence" value="ECO:0007669"/>
    <property type="project" value="TreeGrafter"/>
</dbReference>
<comment type="caution">
    <text evidence="9">Lacks conserved residue(s) required for the propagation of feature annotation.</text>
</comment>